<keyword evidence="4" id="KW-0808">Transferase</keyword>
<keyword evidence="13" id="KW-1185">Reference proteome</keyword>
<dbReference type="EMBL" id="SACT01000003">
    <property type="protein sequence ID" value="RVT51727.1"/>
    <property type="molecule type" value="Genomic_DNA"/>
</dbReference>
<dbReference type="SUPFAM" id="SSF55785">
    <property type="entry name" value="PYP-like sensor domain (PAS domain)"/>
    <property type="match status" value="2"/>
</dbReference>
<organism evidence="12 13">
    <name type="scientific">Rubrivivax albus</name>
    <dbReference type="NCBI Taxonomy" id="2499835"/>
    <lineage>
        <taxon>Bacteria</taxon>
        <taxon>Pseudomonadati</taxon>
        <taxon>Pseudomonadota</taxon>
        <taxon>Betaproteobacteria</taxon>
        <taxon>Burkholderiales</taxon>
        <taxon>Sphaerotilaceae</taxon>
        <taxon>Rubrivivax</taxon>
    </lineage>
</organism>
<dbReference type="SMART" id="SM00388">
    <property type="entry name" value="HisKA"/>
    <property type="match status" value="1"/>
</dbReference>
<dbReference type="NCBIfam" id="TIGR00229">
    <property type="entry name" value="sensory_box"/>
    <property type="match status" value="1"/>
</dbReference>
<dbReference type="Pfam" id="PF02518">
    <property type="entry name" value="HATPase_c"/>
    <property type="match status" value="1"/>
</dbReference>
<evidence type="ECO:0000256" key="1">
    <source>
        <dbReference type="ARBA" id="ARBA00000085"/>
    </source>
</evidence>
<dbReference type="PANTHER" id="PTHR43047">
    <property type="entry name" value="TWO-COMPONENT HISTIDINE PROTEIN KINASE"/>
    <property type="match status" value="1"/>
</dbReference>
<dbReference type="InterPro" id="IPR036097">
    <property type="entry name" value="HisK_dim/P_sf"/>
</dbReference>
<evidence type="ECO:0000259" key="8">
    <source>
        <dbReference type="PROSITE" id="PS50109"/>
    </source>
</evidence>
<dbReference type="PROSITE" id="PS50110">
    <property type="entry name" value="RESPONSE_REGULATORY"/>
    <property type="match status" value="1"/>
</dbReference>
<dbReference type="Pfam" id="PF08447">
    <property type="entry name" value="PAS_3"/>
    <property type="match status" value="2"/>
</dbReference>
<keyword evidence="7" id="KW-0175">Coiled coil</keyword>
<dbReference type="GO" id="GO:0000155">
    <property type="term" value="F:phosphorelay sensor kinase activity"/>
    <property type="evidence" value="ECO:0007669"/>
    <property type="project" value="InterPro"/>
</dbReference>
<evidence type="ECO:0000256" key="7">
    <source>
        <dbReference type="SAM" id="Coils"/>
    </source>
</evidence>
<evidence type="ECO:0000259" key="11">
    <source>
        <dbReference type="PROSITE" id="PS50113"/>
    </source>
</evidence>
<dbReference type="PROSITE" id="PS50113">
    <property type="entry name" value="PAC"/>
    <property type="match status" value="2"/>
</dbReference>
<feature type="modified residue" description="4-aspartylphosphate" evidence="6">
    <location>
        <position position="586"/>
    </location>
</feature>
<dbReference type="CDD" id="cd00082">
    <property type="entry name" value="HisKA"/>
    <property type="match status" value="1"/>
</dbReference>
<evidence type="ECO:0000313" key="13">
    <source>
        <dbReference type="Proteomes" id="UP000288178"/>
    </source>
</evidence>
<feature type="domain" description="PAS" evidence="10">
    <location>
        <begin position="136"/>
        <end position="191"/>
    </location>
</feature>
<dbReference type="AlphaFoldDB" id="A0A437JWK0"/>
<dbReference type="InterPro" id="IPR003594">
    <property type="entry name" value="HATPase_dom"/>
</dbReference>
<dbReference type="Pfam" id="PF00512">
    <property type="entry name" value="HisKA"/>
    <property type="match status" value="1"/>
</dbReference>
<sequence length="654" mass="72336">MDHPADRRLQRLAALMPGVLFQFQRWPDGRTAMPFATDGLRAMYDVAPAEVVDDARALFERVHPDDRERFVQSYEASTSTLTPWEFEYRVVRADGRVEWHHGRATPERQPDGSTVWHGHIAPIDERKQVETALQRSEHAFRQFFEAGLVGMTIAEPDLRWLGVNARMAEMLGYTPEELRRLSWGDFTHPDDLPGDEANYARMAAGEIDGYVMDKRYRRKDGSLLECRLAVRCERAEDGTLARVFAMVEDISDWRRAERELQAQRDALEQQVAARTRDLEKARDAAEQASRAKSEFLSSMSHELRTPLNAILGFGQLLEMDRDLGARSRGHLREVMRAGRHLLRLINEVLDLAQVESGRLVLSPEALALAELVDEVAALTEPLAAPRQVRLHTAVPLALAVRADRLRLKQVLVNLLGNAVKYNREGGDVRISARPMTPDRLRLVVEDDGAGIPASRRSQLFQPFSRLGAELGSVEGTGIGLALSRRLVELMGGRIGVDDAPGGGAAFWVELPSATLAPAPPPVTEPAPAEPGLAPARVLYIEDNPANLALVEQIVARHPGLQLTSAADGPAGLVAARAQRPALILLDIHLPGMDGYEVLARLRADPLTREVPVVALTAQAMPSDARRAIEAGFAEYLSKPIDLSVFDTMLRRFLG</sequence>
<dbReference type="CDD" id="cd00130">
    <property type="entry name" value="PAS"/>
    <property type="match status" value="2"/>
</dbReference>
<evidence type="ECO:0000256" key="4">
    <source>
        <dbReference type="ARBA" id="ARBA00022679"/>
    </source>
</evidence>
<keyword evidence="3 6" id="KW-0597">Phosphoprotein</keyword>
<gene>
    <name evidence="12" type="ORF">ENE75_13035</name>
</gene>
<evidence type="ECO:0000256" key="6">
    <source>
        <dbReference type="PROSITE-ProRule" id="PRU00169"/>
    </source>
</evidence>
<dbReference type="PROSITE" id="PS50112">
    <property type="entry name" value="PAS"/>
    <property type="match status" value="1"/>
</dbReference>
<dbReference type="Gene3D" id="3.40.50.2300">
    <property type="match status" value="1"/>
</dbReference>
<dbReference type="InterPro" id="IPR001789">
    <property type="entry name" value="Sig_transdc_resp-reg_receiver"/>
</dbReference>
<dbReference type="PRINTS" id="PR00344">
    <property type="entry name" value="BCTRLSENSOR"/>
</dbReference>
<dbReference type="EC" id="2.7.13.3" evidence="2"/>
<reference evidence="12 13" key="1">
    <citation type="submission" date="2019-01" db="EMBL/GenBank/DDBJ databases">
        <authorList>
            <person name="Chen W.-M."/>
        </authorList>
    </citation>
    <scope>NUCLEOTIDE SEQUENCE [LARGE SCALE GENOMIC DNA]</scope>
    <source>
        <strain evidence="12 13">ICH-3</strain>
    </source>
</reference>
<comment type="catalytic activity">
    <reaction evidence="1">
        <text>ATP + protein L-histidine = ADP + protein N-phospho-L-histidine.</text>
        <dbReference type="EC" id="2.7.13.3"/>
    </reaction>
</comment>
<dbReference type="InterPro" id="IPR005467">
    <property type="entry name" value="His_kinase_dom"/>
</dbReference>
<dbReference type="InterPro" id="IPR003661">
    <property type="entry name" value="HisK_dim/P_dom"/>
</dbReference>
<dbReference type="SUPFAM" id="SSF47384">
    <property type="entry name" value="Homodimeric domain of signal transducing histidine kinase"/>
    <property type="match status" value="1"/>
</dbReference>
<comment type="caution">
    <text evidence="12">The sequence shown here is derived from an EMBL/GenBank/DDBJ whole genome shotgun (WGS) entry which is preliminary data.</text>
</comment>
<feature type="domain" description="Histidine kinase" evidence="8">
    <location>
        <begin position="298"/>
        <end position="514"/>
    </location>
</feature>
<feature type="domain" description="PAC" evidence="11">
    <location>
        <begin position="210"/>
        <end position="262"/>
    </location>
</feature>
<protein>
    <recommendedName>
        <fullName evidence="2">histidine kinase</fullName>
        <ecNumber evidence="2">2.7.13.3</ecNumber>
    </recommendedName>
</protein>
<dbReference type="SUPFAM" id="SSF55874">
    <property type="entry name" value="ATPase domain of HSP90 chaperone/DNA topoisomerase II/histidine kinase"/>
    <property type="match status" value="1"/>
</dbReference>
<dbReference type="SMART" id="SM00086">
    <property type="entry name" value="PAC"/>
    <property type="match status" value="2"/>
</dbReference>
<dbReference type="Gene3D" id="3.30.450.20">
    <property type="entry name" value="PAS domain"/>
    <property type="match status" value="2"/>
</dbReference>
<dbReference type="InterPro" id="IPR000014">
    <property type="entry name" value="PAS"/>
</dbReference>
<proteinExistence type="predicted"/>
<evidence type="ECO:0000313" key="12">
    <source>
        <dbReference type="EMBL" id="RVT51727.1"/>
    </source>
</evidence>
<dbReference type="CDD" id="cd16922">
    <property type="entry name" value="HATPase_EvgS-ArcB-TorS-like"/>
    <property type="match status" value="1"/>
</dbReference>
<dbReference type="SMART" id="SM00448">
    <property type="entry name" value="REC"/>
    <property type="match status" value="1"/>
</dbReference>
<feature type="domain" description="PAC" evidence="11">
    <location>
        <begin position="84"/>
        <end position="135"/>
    </location>
</feature>
<dbReference type="InterPro" id="IPR013655">
    <property type="entry name" value="PAS_fold_3"/>
</dbReference>
<evidence type="ECO:0000256" key="2">
    <source>
        <dbReference type="ARBA" id="ARBA00012438"/>
    </source>
</evidence>
<dbReference type="InterPro" id="IPR036890">
    <property type="entry name" value="HATPase_C_sf"/>
</dbReference>
<accession>A0A437JWK0</accession>
<dbReference type="InterPro" id="IPR001610">
    <property type="entry name" value="PAC"/>
</dbReference>
<evidence type="ECO:0000256" key="3">
    <source>
        <dbReference type="ARBA" id="ARBA00022553"/>
    </source>
</evidence>
<dbReference type="SMART" id="SM00387">
    <property type="entry name" value="HATPase_c"/>
    <property type="match status" value="1"/>
</dbReference>
<dbReference type="Gene3D" id="3.30.565.10">
    <property type="entry name" value="Histidine kinase-like ATPase, C-terminal domain"/>
    <property type="match status" value="1"/>
</dbReference>
<dbReference type="Pfam" id="PF00072">
    <property type="entry name" value="Response_reg"/>
    <property type="match status" value="1"/>
</dbReference>
<name>A0A437JWK0_9BURK</name>
<dbReference type="InterPro" id="IPR000700">
    <property type="entry name" value="PAS-assoc_C"/>
</dbReference>
<keyword evidence="5" id="KW-0418">Kinase</keyword>
<dbReference type="Gene3D" id="1.10.287.130">
    <property type="match status" value="1"/>
</dbReference>
<feature type="domain" description="Response regulatory" evidence="9">
    <location>
        <begin position="536"/>
        <end position="653"/>
    </location>
</feature>
<dbReference type="InterPro" id="IPR004358">
    <property type="entry name" value="Sig_transdc_His_kin-like_C"/>
</dbReference>
<dbReference type="InterPro" id="IPR035965">
    <property type="entry name" value="PAS-like_dom_sf"/>
</dbReference>
<dbReference type="Proteomes" id="UP000288178">
    <property type="component" value="Unassembled WGS sequence"/>
</dbReference>
<dbReference type="SMART" id="SM00091">
    <property type="entry name" value="PAS"/>
    <property type="match status" value="2"/>
</dbReference>
<dbReference type="SUPFAM" id="SSF52172">
    <property type="entry name" value="CheY-like"/>
    <property type="match status" value="1"/>
</dbReference>
<feature type="coiled-coil region" evidence="7">
    <location>
        <begin position="250"/>
        <end position="284"/>
    </location>
</feature>
<dbReference type="PROSITE" id="PS50109">
    <property type="entry name" value="HIS_KIN"/>
    <property type="match status" value="1"/>
</dbReference>
<dbReference type="InterPro" id="IPR011006">
    <property type="entry name" value="CheY-like_superfamily"/>
</dbReference>
<evidence type="ECO:0000256" key="5">
    <source>
        <dbReference type="ARBA" id="ARBA00022777"/>
    </source>
</evidence>
<dbReference type="RefSeq" id="WP_128198728.1">
    <property type="nucleotide sequence ID" value="NZ_SACT01000003.1"/>
</dbReference>
<evidence type="ECO:0000259" key="9">
    <source>
        <dbReference type="PROSITE" id="PS50110"/>
    </source>
</evidence>
<dbReference type="OrthoDB" id="5519028at2"/>
<evidence type="ECO:0000259" key="10">
    <source>
        <dbReference type="PROSITE" id="PS50112"/>
    </source>
</evidence>